<proteinExistence type="predicted"/>
<dbReference type="PANTHER" id="PTHR36834">
    <property type="entry name" value="MEMBRANE PROTEIN-RELATED"/>
    <property type="match status" value="1"/>
</dbReference>
<dbReference type="Pfam" id="PF04892">
    <property type="entry name" value="VanZ"/>
    <property type="match status" value="1"/>
</dbReference>
<dbReference type="InterPro" id="IPR053150">
    <property type="entry name" value="Teicoplanin_resist-assoc"/>
</dbReference>
<keyword evidence="1" id="KW-1133">Transmembrane helix</keyword>
<feature type="transmembrane region" description="Helical" evidence="1">
    <location>
        <begin position="12"/>
        <end position="30"/>
    </location>
</feature>
<evidence type="ECO:0000259" key="2">
    <source>
        <dbReference type="Pfam" id="PF04892"/>
    </source>
</evidence>
<feature type="transmembrane region" description="Helical" evidence="1">
    <location>
        <begin position="96"/>
        <end position="115"/>
    </location>
</feature>
<dbReference type="PANTHER" id="PTHR36834:SF1">
    <property type="entry name" value="INTEGRAL MEMBRANE PROTEIN"/>
    <property type="match status" value="1"/>
</dbReference>
<dbReference type="EMBL" id="JBBNFM010000012">
    <property type="protein sequence ID" value="MEQ2454798.1"/>
    <property type="molecule type" value="Genomic_DNA"/>
</dbReference>
<evidence type="ECO:0000313" key="4">
    <source>
        <dbReference type="Proteomes" id="UP001482186"/>
    </source>
</evidence>
<reference evidence="3 4" key="1">
    <citation type="submission" date="2024-04" db="EMBL/GenBank/DDBJ databases">
        <title>Human intestinal bacterial collection.</title>
        <authorList>
            <person name="Pauvert C."/>
            <person name="Hitch T.C.A."/>
            <person name="Clavel T."/>
        </authorList>
    </citation>
    <scope>NUCLEOTIDE SEQUENCE [LARGE SCALE GENOMIC DNA]</scope>
    <source>
        <strain evidence="3 4">CLA-AA-H141</strain>
    </source>
</reference>
<comment type="caution">
    <text evidence="3">The sequence shown here is derived from an EMBL/GenBank/DDBJ whole genome shotgun (WGS) entry which is preliminary data.</text>
</comment>
<dbReference type="Proteomes" id="UP001482186">
    <property type="component" value="Unassembled WGS sequence"/>
</dbReference>
<name>A0ABV1EJN7_9FIRM</name>
<dbReference type="InterPro" id="IPR006976">
    <property type="entry name" value="VanZ-like"/>
</dbReference>
<accession>A0ABV1EJN7</accession>
<feature type="domain" description="VanZ-like" evidence="2">
    <location>
        <begin position="17"/>
        <end position="144"/>
    </location>
</feature>
<feature type="transmembrane region" description="Helical" evidence="1">
    <location>
        <begin position="127"/>
        <end position="144"/>
    </location>
</feature>
<keyword evidence="1" id="KW-0472">Membrane</keyword>
<organism evidence="3 4">
    <name type="scientific">Coprococcus ammoniilyticus</name>
    <dbReference type="NCBI Taxonomy" id="2981785"/>
    <lineage>
        <taxon>Bacteria</taxon>
        <taxon>Bacillati</taxon>
        <taxon>Bacillota</taxon>
        <taxon>Clostridia</taxon>
        <taxon>Lachnospirales</taxon>
        <taxon>Lachnospiraceae</taxon>
        <taxon>Coprococcus</taxon>
    </lineage>
</organism>
<keyword evidence="1" id="KW-0812">Transmembrane</keyword>
<keyword evidence="4" id="KW-1185">Reference proteome</keyword>
<sequence>MSIENKKKLRVLCLVLFILYSISIVYFLIFSDMFGRGHGYEEMRYNLTPFLEIKRFVKYRSYMTNTSVMLNLVGNVLAFVPFGMLIRWVRGKKTGFFTATLAAFAFSLSIELVQLITKLGVFDVDDIIMNTFGGMLGYIIYYILARFDRKRRKKIEKQ</sequence>
<dbReference type="RefSeq" id="WP_021944042.1">
    <property type="nucleotide sequence ID" value="NZ_JAOQJS010000003.1"/>
</dbReference>
<evidence type="ECO:0000256" key="1">
    <source>
        <dbReference type="SAM" id="Phobius"/>
    </source>
</evidence>
<gene>
    <name evidence="3" type="ORF">AAAT04_12200</name>
</gene>
<protein>
    <submittedName>
        <fullName evidence="3">VanZ family protein</fullName>
    </submittedName>
</protein>
<evidence type="ECO:0000313" key="3">
    <source>
        <dbReference type="EMBL" id="MEQ2454798.1"/>
    </source>
</evidence>
<feature type="transmembrane region" description="Helical" evidence="1">
    <location>
        <begin position="68"/>
        <end position="89"/>
    </location>
</feature>